<proteinExistence type="predicted"/>
<evidence type="ECO:0000313" key="2">
    <source>
        <dbReference type="EMBL" id="KAJ4388730.1"/>
    </source>
</evidence>
<name>A0A9W9CVD8_9PEZI</name>
<feature type="region of interest" description="Disordered" evidence="1">
    <location>
        <begin position="314"/>
        <end position="357"/>
    </location>
</feature>
<dbReference type="Proteomes" id="UP001140453">
    <property type="component" value="Unassembled WGS sequence"/>
</dbReference>
<feature type="compositionally biased region" description="Acidic residues" evidence="1">
    <location>
        <begin position="338"/>
        <end position="357"/>
    </location>
</feature>
<comment type="caution">
    <text evidence="2">The sequence shown here is derived from an EMBL/GenBank/DDBJ whole genome shotgun (WGS) entry which is preliminary data.</text>
</comment>
<dbReference type="OrthoDB" id="5378435at2759"/>
<reference evidence="2" key="1">
    <citation type="submission" date="2022-10" db="EMBL/GenBank/DDBJ databases">
        <title>Tapping the CABI collections for fungal endophytes: first genome assemblies for Collariella, Neodidymelliopsis, Ascochyta clinopodiicola, Didymella pomorum, Didymosphaeria variabile, Neocosmospora piperis and Neocucurbitaria cava.</title>
        <authorList>
            <person name="Hill R."/>
        </authorList>
    </citation>
    <scope>NUCLEOTIDE SEQUENCE</scope>
    <source>
        <strain evidence="2">IMI 355082</strain>
    </source>
</reference>
<sequence length="357" mass="39437">MMSSFVGAGLPGVPPVHYTQDALLEDLSRQMAISASRRQSRGSNGAYPGNVMRVVKPSSANNSPRNNLMQQRRRTMMNDPVYIHKTQQMLEQPYLPTPGPEVYGSNYCEPIKRAARPVSWHPSTHQLPQAPQQQFQQQYAMSTHESQYPFPNCFDYDVYAPPQMPPTPAAYSAYNSPVSFSPLVLPSYTTYELPQQNYNSPCWTMSSTAPAAPSMPAITQAPTPAFTTTASYTVPSFAEAETAYSPVSWTNIPSTGYSQNMTAPPTPEEPTKIPQAEPVVVKHEATPYMTPEEVNPEDEEKGDILIGLGLYDPPEKLHGGLLGSSFEPTGKGLKLEDAWEPPVEEEEEEDDAESEEE</sequence>
<dbReference type="EMBL" id="JAPEVB010000004">
    <property type="protein sequence ID" value="KAJ4388730.1"/>
    <property type="molecule type" value="Genomic_DNA"/>
</dbReference>
<dbReference type="AlphaFoldDB" id="A0A9W9CVD8"/>
<organism evidence="2 3">
    <name type="scientific">Gnomoniopsis smithogilvyi</name>
    <dbReference type="NCBI Taxonomy" id="1191159"/>
    <lineage>
        <taxon>Eukaryota</taxon>
        <taxon>Fungi</taxon>
        <taxon>Dikarya</taxon>
        <taxon>Ascomycota</taxon>
        <taxon>Pezizomycotina</taxon>
        <taxon>Sordariomycetes</taxon>
        <taxon>Sordariomycetidae</taxon>
        <taxon>Diaporthales</taxon>
        <taxon>Gnomoniaceae</taxon>
        <taxon>Gnomoniopsis</taxon>
    </lineage>
</organism>
<accession>A0A9W9CVD8</accession>
<evidence type="ECO:0000256" key="1">
    <source>
        <dbReference type="SAM" id="MobiDB-lite"/>
    </source>
</evidence>
<protein>
    <submittedName>
        <fullName evidence="2">Uncharacterized protein</fullName>
    </submittedName>
</protein>
<gene>
    <name evidence="2" type="ORF">N0V93_006189</name>
</gene>
<keyword evidence="3" id="KW-1185">Reference proteome</keyword>
<evidence type="ECO:0000313" key="3">
    <source>
        <dbReference type="Proteomes" id="UP001140453"/>
    </source>
</evidence>